<dbReference type="Pfam" id="PF25972">
    <property type="entry name" value="At4g15545_C"/>
    <property type="match status" value="1"/>
</dbReference>
<sequence length="503" mass="51420">MATMASSAVSQQSNDMHYQQQQLPSPGAATAASSASTNPPDSADGANPPGPAFSDSAFTAQIRTGLDMIHSAVDSRVATLERELNHWRSLALTHQTQVQTLSAEAHRLKSSLSESEQRAQALSAENAHLRATKQALAQKYTTLKKTAAQLESWRRTIIRMVEYTPSVATASASFMNPSSSDDPTSHVSSLSMLDTAAAPGTVTSTTVTGAKKSSTKSGRAQPTSTQSRNPAPASSHPLVQRLTSAPTVSNSTAGSTVGRSFVAGADMDLSLGGGASGLPSFAEGGASVSGVGSVGLGGGHSSVGGVSDAEEDQGLERGGASAVGLESSAMMDQSNTTATPANPHHRHSSHHTQPHQQPSRSSKDRSSASKPSAATTAANTTANTTANTSTVADAQALYRAIRGTLSAESFTKFAHTINAFNANTIGVEETVARVEAIVTDRQLFMQMRNLIYKAMAESSFARSTASTAQAGTGGVGNSTMGGGTAANGANSTVNAGNGSRAGR</sequence>
<organism evidence="4 5">
    <name type="scientific">Catenaria anguillulae PL171</name>
    <dbReference type="NCBI Taxonomy" id="765915"/>
    <lineage>
        <taxon>Eukaryota</taxon>
        <taxon>Fungi</taxon>
        <taxon>Fungi incertae sedis</taxon>
        <taxon>Blastocladiomycota</taxon>
        <taxon>Blastocladiomycetes</taxon>
        <taxon>Blastocladiales</taxon>
        <taxon>Catenariaceae</taxon>
        <taxon>Catenaria</taxon>
    </lineage>
</organism>
<evidence type="ECO:0000256" key="1">
    <source>
        <dbReference type="SAM" id="Coils"/>
    </source>
</evidence>
<evidence type="ECO:0000259" key="3">
    <source>
        <dbReference type="Pfam" id="PF25972"/>
    </source>
</evidence>
<feature type="compositionally biased region" description="Gly residues" evidence="2">
    <location>
        <begin position="471"/>
        <end position="485"/>
    </location>
</feature>
<feature type="compositionally biased region" description="Basic residues" evidence="2">
    <location>
        <begin position="343"/>
        <end position="353"/>
    </location>
</feature>
<reference evidence="4 5" key="1">
    <citation type="submission" date="2016-07" db="EMBL/GenBank/DDBJ databases">
        <title>Pervasive Adenine N6-methylation of Active Genes in Fungi.</title>
        <authorList>
            <consortium name="DOE Joint Genome Institute"/>
            <person name="Mondo S.J."/>
            <person name="Dannebaum R.O."/>
            <person name="Kuo R.C."/>
            <person name="Labutti K."/>
            <person name="Haridas S."/>
            <person name="Kuo A."/>
            <person name="Salamov A."/>
            <person name="Ahrendt S.R."/>
            <person name="Lipzen A."/>
            <person name="Sullivan W."/>
            <person name="Andreopoulos W.B."/>
            <person name="Clum A."/>
            <person name="Lindquist E."/>
            <person name="Daum C."/>
            <person name="Ramamoorthy G.K."/>
            <person name="Gryganskyi A."/>
            <person name="Culley D."/>
            <person name="Magnuson J.K."/>
            <person name="James T.Y."/>
            <person name="O'Malley M.A."/>
            <person name="Stajich J.E."/>
            <person name="Spatafora J.W."/>
            <person name="Visel A."/>
            <person name="Grigoriev I.V."/>
        </authorList>
    </citation>
    <scope>NUCLEOTIDE SEQUENCE [LARGE SCALE GENOMIC DNA]</scope>
    <source>
        <strain evidence="4 5">PL171</strain>
    </source>
</reference>
<feature type="compositionally biased region" description="Low complexity" evidence="2">
    <location>
        <begin position="368"/>
        <end position="383"/>
    </location>
</feature>
<evidence type="ECO:0000313" key="4">
    <source>
        <dbReference type="EMBL" id="ORZ30460.1"/>
    </source>
</evidence>
<comment type="caution">
    <text evidence="4">The sequence shown here is derived from an EMBL/GenBank/DDBJ whole genome shotgun (WGS) entry which is preliminary data.</text>
</comment>
<feature type="region of interest" description="Disordered" evidence="2">
    <location>
        <begin position="201"/>
        <end position="237"/>
    </location>
</feature>
<feature type="compositionally biased region" description="Polar residues" evidence="2">
    <location>
        <begin position="1"/>
        <end position="23"/>
    </location>
</feature>
<gene>
    <name evidence="4" type="ORF">BCR44DRAFT_90273</name>
</gene>
<protein>
    <recommendedName>
        <fullName evidence="3">At4g15545-like C-terminal domain-containing protein</fullName>
    </recommendedName>
</protein>
<dbReference type="InterPro" id="IPR058935">
    <property type="entry name" value="At4g15545-like_C"/>
</dbReference>
<dbReference type="AlphaFoldDB" id="A0A1Y2H7C1"/>
<feature type="compositionally biased region" description="Low complexity" evidence="2">
    <location>
        <begin position="486"/>
        <end position="503"/>
    </location>
</feature>
<feature type="region of interest" description="Disordered" evidence="2">
    <location>
        <begin position="1"/>
        <end position="56"/>
    </location>
</feature>
<feature type="compositionally biased region" description="Polar residues" evidence="2">
    <location>
        <begin position="201"/>
        <end position="229"/>
    </location>
</feature>
<dbReference type="PANTHER" id="PTHR47383">
    <property type="entry name" value="OS03G0659800 PROTEIN"/>
    <property type="match status" value="1"/>
</dbReference>
<dbReference type="EMBL" id="MCFL01000084">
    <property type="protein sequence ID" value="ORZ30460.1"/>
    <property type="molecule type" value="Genomic_DNA"/>
</dbReference>
<feature type="domain" description="At4g15545-like C-terminal" evidence="3">
    <location>
        <begin position="392"/>
        <end position="452"/>
    </location>
</feature>
<feature type="coiled-coil region" evidence="1">
    <location>
        <begin position="98"/>
        <end position="139"/>
    </location>
</feature>
<feature type="region of interest" description="Disordered" evidence="2">
    <location>
        <begin position="467"/>
        <end position="503"/>
    </location>
</feature>
<dbReference type="Proteomes" id="UP000193411">
    <property type="component" value="Unassembled WGS sequence"/>
</dbReference>
<dbReference type="PANTHER" id="PTHR47383:SF8">
    <property type="entry name" value="OS01G0768300 PROTEIN"/>
    <property type="match status" value="1"/>
</dbReference>
<feature type="region of interest" description="Disordered" evidence="2">
    <location>
        <begin position="333"/>
        <end position="383"/>
    </location>
</feature>
<name>A0A1Y2H7C1_9FUNG</name>
<dbReference type="InterPro" id="IPR058936">
    <property type="entry name" value="At4g15545-like"/>
</dbReference>
<proteinExistence type="predicted"/>
<feature type="compositionally biased region" description="Low complexity" evidence="2">
    <location>
        <begin position="24"/>
        <end position="44"/>
    </location>
</feature>
<dbReference type="OrthoDB" id="5600217at2759"/>
<evidence type="ECO:0000256" key="2">
    <source>
        <dbReference type="SAM" id="MobiDB-lite"/>
    </source>
</evidence>
<keyword evidence="1" id="KW-0175">Coiled coil</keyword>
<accession>A0A1Y2H7C1</accession>
<feature type="region of interest" description="Disordered" evidence="2">
    <location>
        <begin position="299"/>
        <end position="318"/>
    </location>
</feature>
<evidence type="ECO:0000313" key="5">
    <source>
        <dbReference type="Proteomes" id="UP000193411"/>
    </source>
</evidence>
<keyword evidence="5" id="KW-1185">Reference proteome</keyword>